<evidence type="ECO:0000259" key="1">
    <source>
        <dbReference type="Pfam" id="PF00248"/>
    </source>
</evidence>
<name>A0ABM3LIF7_BICAN</name>
<dbReference type="InterPro" id="IPR020471">
    <property type="entry name" value="AKR"/>
</dbReference>
<accession>A0ABM3LIF7</accession>
<dbReference type="PROSITE" id="PS00062">
    <property type="entry name" value="ALDOKETO_REDUCTASE_2"/>
    <property type="match status" value="1"/>
</dbReference>
<dbReference type="RefSeq" id="XP_052738850.1">
    <property type="nucleotide sequence ID" value="XM_052882890.1"/>
</dbReference>
<dbReference type="SUPFAM" id="SSF51430">
    <property type="entry name" value="NAD(P)-linked oxidoreductase"/>
    <property type="match status" value="2"/>
</dbReference>
<dbReference type="InterPro" id="IPR036812">
    <property type="entry name" value="NAD(P)_OxRdtase_dom_sf"/>
</dbReference>
<dbReference type="PANTHER" id="PTHR11732">
    <property type="entry name" value="ALDO/KETO REDUCTASE"/>
    <property type="match status" value="1"/>
</dbReference>
<protein>
    <submittedName>
        <fullName evidence="3">Aldo-keto reductase AKR2E4-like</fullName>
    </submittedName>
</protein>
<organism evidence="2 3">
    <name type="scientific">Bicyclus anynana</name>
    <name type="common">Squinting bush brown butterfly</name>
    <dbReference type="NCBI Taxonomy" id="110368"/>
    <lineage>
        <taxon>Eukaryota</taxon>
        <taxon>Metazoa</taxon>
        <taxon>Ecdysozoa</taxon>
        <taxon>Arthropoda</taxon>
        <taxon>Hexapoda</taxon>
        <taxon>Insecta</taxon>
        <taxon>Pterygota</taxon>
        <taxon>Neoptera</taxon>
        <taxon>Endopterygota</taxon>
        <taxon>Lepidoptera</taxon>
        <taxon>Glossata</taxon>
        <taxon>Ditrysia</taxon>
        <taxon>Papilionoidea</taxon>
        <taxon>Nymphalidae</taxon>
        <taxon>Satyrinae</taxon>
        <taxon>Satyrini</taxon>
        <taxon>Mycalesina</taxon>
        <taxon>Bicyclus</taxon>
    </lineage>
</organism>
<sequence>MVIGYRLTERTGVYQSVITAVEGGCRHIDTAYLYLTEDLVGKAVENVIDRGIVKREDLFITTKLSFRVLTRAQVIPSIKESLKRLKLDYVDLVLIHTPCDVLGLKPGFPKKSECSRNHTLEVWKGLEDAKRLCLTRSIGVSNFNSTDMASILADSDTVPAVNQIETNPTFAHQELVAYCQSKNIVVTGYAPFGFLVSRPFNDLALPPTVDDPFLVSQAEKYDVTVNQLKDLRQAVLWAIESGWRTIDTDVNEDIIAEAVNEAIRCGLVTREELFIIARSGKKKFNLLDLWTGMEDAKELGLTKSIGVGNFRKEDLISILPYCTTKPAVNEIEVNPTFTNIELVEYCQKQAIIVMAYAPLGFAVPRPEVTKRPPPSLTDPVLVKMAKKYDVTTAQVLLRYVIERGTVPITRSVNKNHIKQNRDILNFTLTDEEVDIINGYNKNWPVYPAEKRLNDYNIKMEHASRRNKKLY</sequence>
<keyword evidence="2" id="KW-1185">Reference proteome</keyword>
<reference evidence="3" key="1">
    <citation type="submission" date="2025-08" db="UniProtKB">
        <authorList>
            <consortium name="RefSeq"/>
        </authorList>
    </citation>
    <scope>IDENTIFICATION</scope>
</reference>
<feature type="domain" description="NADP-dependent oxidoreductase" evidence="1">
    <location>
        <begin position="13"/>
        <end position="193"/>
    </location>
</feature>
<dbReference type="GeneID" id="112048912"/>
<evidence type="ECO:0000313" key="2">
    <source>
        <dbReference type="Proteomes" id="UP001652582"/>
    </source>
</evidence>
<evidence type="ECO:0000313" key="3">
    <source>
        <dbReference type="RefSeq" id="XP_052738850.1"/>
    </source>
</evidence>
<dbReference type="InterPro" id="IPR018170">
    <property type="entry name" value="Aldo/ket_reductase_CS"/>
</dbReference>
<dbReference type="Gene3D" id="3.20.20.100">
    <property type="entry name" value="NADP-dependent oxidoreductase domain"/>
    <property type="match status" value="2"/>
</dbReference>
<dbReference type="PRINTS" id="PR00069">
    <property type="entry name" value="ALDKETRDTASE"/>
</dbReference>
<dbReference type="Pfam" id="PF00248">
    <property type="entry name" value="Aldo_ket_red"/>
    <property type="match status" value="2"/>
</dbReference>
<dbReference type="InterPro" id="IPR023210">
    <property type="entry name" value="NADP_OxRdtase_dom"/>
</dbReference>
<feature type="domain" description="NADP-dependent oxidoreductase" evidence="1">
    <location>
        <begin position="283"/>
        <end position="438"/>
    </location>
</feature>
<gene>
    <name evidence="3" type="primary">LOC112048912</name>
</gene>
<proteinExistence type="predicted"/>
<dbReference type="Proteomes" id="UP001652582">
    <property type="component" value="Chromosome 8"/>
</dbReference>